<organism evidence="1 2">
    <name type="scientific">Microlunatus phosphovorus (strain ATCC 700054 / DSM 10555 / JCM 9379 / NBRC 101784 / NCIMB 13414 / VKM Ac-1990 / NM-1)</name>
    <dbReference type="NCBI Taxonomy" id="1032480"/>
    <lineage>
        <taxon>Bacteria</taxon>
        <taxon>Bacillati</taxon>
        <taxon>Actinomycetota</taxon>
        <taxon>Actinomycetes</taxon>
        <taxon>Propionibacteriales</taxon>
        <taxon>Propionibacteriaceae</taxon>
        <taxon>Microlunatus</taxon>
    </lineage>
</organism>
<protein>
    <recommendedName>
        <fullName evidence="3">Septum formation initiator family protein</fullName>
    </recommendedName>
</protein>
<dbReference type="HOGENOM" id="CLU_097805_1_0_11"/>
<dbReference type="eggNOG" id="COG1507">
    <property type="taxonomic scope" value="Bacteria"/>
</dbReference>
<evidence type="ECO:0000313" key="1">
    <source>
        <dbReference type="EMBL" id="BAK37492.1"/>
    </source>
</evidence>
<dbReference type="PANTHER" id="PTHR37163:SF1">
    <property type="entry name" value="DUF501 DOMAIN-CONTAINING PROTEIN"/>
    <property type="match status" value="1"/>
</dbReference>
<name>F5XTP3_MICPN</name>
<accession>F5XTP3</accession>
<dbReference type="InterPro" id="IPR007511">
    <property type="entry name" value="DUF501"/>
</dbReference>
<dbReference type="AlphaFoldDB" id="F5XTP3"/>
<gene>
    <name evidence="1" type="ordered locus">MLP_44780</name>
</gene>
<dbReference type="STRING" id="1032480.MLP_44780"/>
<keyword evidence="2" id="KW-1185">Reference proteome</keyword>
<evidence type="ECO:0008006" key="3">
    <source>
        <dbReference type="Google" id="ProtNLM"/>
    </source>
</evidence>
<dbReference type="Proteomes" id="UP000007947">
    <property type="component" value="Chromosome"/>
</dbReference>
<dbReference type="KEGG" id="mph:MLP_44780"/>
<dbReference type="PANTHER" id="PTHR37163">
    <property type="entry name" value="CONSERVED PROTEIN"/>
    <property type="match status" value="1"/>
</dbReference>
<dbReference type="Pfam" id="PF04417">
    <property type="entry name" value="DUF501"/>
    <property type="match status" value="1"/>
</dbReference>
<reference evidence="1 2" key="1">
    <citation type="submission" date="2011-05" db="EMBL/GenBank/DDBJ databases">
        <title>Whole genome sequence of Microlunatus phosphovorus NM-1.</title>
        <authorList>
            <person name="Hosoyama A."/>
            <person name="Sasaki K."/>
            <person name="Harada T."/>
            <person name="Igarashi R."/>
            <person name="Kawakoshi A."/>
            <person name="Sasagawa M."/>
            <person name="Fukada J."/>
            <person name="Nakamura S."/>
            <person name="Katano Y."/>
            <person name="Hanada S."/>
            <person name="Kamagata Y."/>
            <person name="Nakamura N."/>
            <person name="Yamazaki S."/>
            <person name="Fujita N."/>
        </authorList>
    </citation>
    <scope>NUCLEOTIDE SEQUENCE [LARGE SCALE GENOMIC DNA]</scope>
    <source>
        <strain evidence="2">ATCC 700054 / DSM 10555 / JCM 9379 / NBRC 101784 / NCIMB 13414 / VKM Ac-1990 / NM-1</strain>
    </source>
</reference>
<evidence type="ECO:0000313" key="2">
    <source>
        <dbReference type="Proteomes" id="UP000007947"/>
    </source>
</evidence>
<proteinExistence type="predicted"/>
<sequence length="170" mass="17721">MVIEPMTTADEAVVTEQLQRRPRGVVGVAYRCPAGHPGVVATLPRLADGTPFPTTFYLTCPRAVAACSTLEASGLMTELSERLAAEPELAVAYAQAHRAYLTAREAIAADTVGPVPEIAEVSAGGMPARVKCLHALLGHALAAGPGVNPIGDLTLALIRDRWPFPCRAGG</sequence>
<dbReference type="EMBL" id="AP012204">
    <property type="protein sequence ID" value="BAK37492.1"/>
    <property type="molecule type" value="Genomic_DNA"/>
</dbReference>